<dbReference type="PANTHER" id="PTHR38463">
    <property type="entry name" value="STRESS RESPONSE PROTEIN YSNF"/>
    <property type="match status" value="1"/>
</dbReference>
<organism evidence="3 4">
    <name type="scientific">Crocosphaera chwakensis CCY0110</name>
    <dbReference type="NCBI Taxonomy" id="391612"/>
    <lineage>
        <taxon>Bacteria</taxon>
        <taxon>Bacillati</taxon>
        <taxon>Cyanobacteriota</taxon>
        <taxon>Cyanophyceae</taxon>
        <taxon>Oscillatoriophycideae</taxon>
        <taxon>Chroococcales</taxon>
        <taxon>Aphanothecaceae</taxon>
        <taxon>Crocosphaera</taxon>
        <taxon>Crocosphaera chwakensis</taxon>
    </lineage>
</organism>
<dbReference type="InterPro" id="IPR011033">
    <property type="entry name" value="PRC_barrel-like_sf"/>
</dbReference>
<gene>
    <name evidence="3" type="ORF">CY0110_26098</name>
</gene>
<protein>
    <recommendedName>
        <fullName evidence="5">PRC-barrel domain-containing protein</fullName>
    </recommendedName>
</protein>
<evidence type="ECO:0008006" key="5">
    <source>
        <dbReference type="Google" id="ProtNLM"/>
    </source>
</evidence>
<dbReference type="InterPro" id="IPR014747">
    <property type="entry name" value="Bac_photo_RC_H_C"/>
</dbReference>
<evidence type="ECO:0000313" key="4">
    <source>
        <dbReference type="Proteomes" id="UP000003781"/>
    </source>
</evidence>
<dbReference type="eggNOG" id="COG3861">
    <property type="taxonomic scope" value="Bacteria"/>
</dbReference>
<dbReference type="Pfam" id="PF09557">
    <property type="entry name" value="DUF2382"/>
    <property type="match status" value="1"/>
</dbReference>
<dbReference type="RefSeq" id="WP_008275222.1">
    <property type="nucleotide sequence ID" value="NZ_AAXW01000012.1"/>
</dbReference>
<dbReference type="AlphaFoldDB" id="A3IPA4"/>
<dbReference type="OrthoDB" id="510842at2"/>
<comment type="caution">
    <text evidence="3">The sequence shown here is derived from an EMBL/GenBank/DDBJ whole genome shotgun (WGS) entry which is preliminary data.</text>
</comment>
<feature type="domain" description="DUF2382" evidence="2">
    <location>
        <begin position="151"/>
        <end position="263"/>
    </location>
</feature>
<dbReference type="SUPFAM" id="SSF50346">
    <property type="entry name" value="PRC-barrel domain"/>
    <property type="match status" value="1"/>
</dbReference>
<dbReference type="InterPro" id="IPR052967">
    <property type="entry name" value="Stress_Response_Assoc"/>
</dbReference>
<reference evidence="3 4" key="1">
    <citation type="submission" date="2007-03" db="EMBL/GenBank/DDBJ databases">
        <authorList>
            <person name="Stal L."/>
            <person name="Ferriera S."/>
            <person name="Johnson J."/>
            <person name="Kravitz S."/>
            <person name="Beeson K."/>
            <person name="Sutton G."/>
            <person name="Rogers Y.-H."/>
            <person name="Friedman R."/>
            <person name="Frazier M."/>
            <person name="Venter J.C."/>
        </authorList>
    </citation>
    <scope>NUCLEOTIDE SEQUENCE [LARGE SCALE GENOMIC DNA]</scope>
    <source>
        <strain evidence="3 4">CCY0110</strain>
    </source>
</reference>
<dbReference type="Gene3D" id="3.90.50.10">
    <property type="entry name" value="Photosynthetic Reaction Center, subunit H, domain 2"/>
    <property type="match status" value="1"/>
</dbReference>
<dbReference type="Proteomes" id="UP000003781">
    <property type="component" value="Unassembled WGS sequence"/>
</dbReference>
<evidence type="ECO:0000259" key="1">
    <source>
        <dbReference type="Pfam" id="PF05239"/>
    </source>
</evidence>
<name>A3IPA4_9CHRO</name>
<sequence length="276" mass="32242">MALIKIKDYNPNYEDSILDGNPLHSYDLYTNSDGNRVGSVQDILVDESGRLRYFVIDTGFWIFGKKVLLPIGLCRIDYTKGRVYASNLTEERVKELPRYDENTTVDYDYEERVRNIYRVPERPYTPSGHNEYSYDHDHDLFGLREEDHGIIKLYEERLIADKNRQKVGEVAVGKTIETQRAEASVPVENERVVVERRTPAHPEKPVSPHETDFNREEVARLEIHEETAHIEKEAFVSEEVSVRKEVDRDVVTAEEKLRREKLDLDVEGRPTVEHKR</sequence>
<dbReference type="GO" id="GO:0030077">
    <property type="term" value="C:plasma membrane light-harvesting complex"/>
    <property type="evidence" value="ECO:0007669"/>
    <property type="project" value="InterPro"/>
</dbReference>
<evidence type="ECO:0000259" key="2">
    <source>
        <dbReference type="Pfam" id="PF09557"/>
    </source>
</evidence>
<dbReference type="Pfam" id="PF05239">
    <property type="entry name" value="PRC"/>
    <property type="match status" value="1"/>
</dbReference>
<evidence type="ECO:0000313" key="3">
    <source>
        <dbReference type="EMBL" id="EAZ91669.1"/>
    </source>
</evidence>
<dbReference type="EMBL" id="AAXW01000012">
    <property type="protein sequence ID" value="EAZ91669.1"/>
    <property type="molecule type" value="Genomic_DNA"/>
</dbReference>
<dbReference type="InterPro" id="IPR019060">
    <property type="entry name" value="DUF2382"/>
</dbReference>
<proteinExistence type="predicted"/>
<dbReference type="InterPro" id="IPR027275">
    <property type="entry name" value="PRC-brl_dom"/>
</dbReference>
<dbReference type="GO" id="GO:0019684">
    <property type="term" value="P:photosynthesis, light reaction"/>
    <property type="evidence" value="ECO:0007669"/>
    <property type="project" value="InterPro"/>
</dbReference>
<keyword evidence="4" id="KW-1185">Reference proteome</keyword>
<dbReference type="PANTHER" id="PTHR38463:SF1">
    <property type="entry name" value="STRESS RESPONSE PROTEIN YSNF"/>
    <property type="match status" value="1"/>
</dbReference>
<accession>A3IPA4</accession>
<feature type="domain" description="PRC-barrel" evidence="1">
    <location>
        <begin position="26"/>
        <end position="90"/>
    </location>
</feature>